<dbReference type="AlphaFoldDB" id="A0A0M8ZMG0"/>
<reference evidence="1 2" key="1">
    <citation type="submission" date="2015-07" db="EMBL/GenBank/DDBJ databases">
        <title>The genome of Melipona quadrifasciata.</title>
        <authorList>
            <person name="Pan H."/>
            <person name="Kapheim K."/>
        </authorList>
    </citation>
    <scope>NUCLEOTIDE SEQUENCE [LARGE SCALE GENOMIC DNA]</scope>
    <source>
        <strain evidence="1">0111107301</strain>
        <tissue evidence="1">Whole body</tissue>
    </source>
</reference>
<name>A0A0M8ZMG0_9HYME</name>
<evidence type="ECO:0000313" key="2">
    <source>
        <dbReference type="Proteomes" id="UP000053105"/>
    </source>
</evidence>
<accession>A0A0M8ZMG0</accession>
<gene>
    <name evidence="1" type="ORF">WN51_09620</name>
</gene>
<keyword evidence="2" id="KW-1185">Reference proteome</keyword>
<evidence type="ECO:0000313" key="1">
    <source>
        <dbReference type="EMBL" id="KOX67215.1"/>
    </source>
</evidence>
<protein>
    <submittedName>
        <fullName evidence="1">Uncharacterized protein</fullName>
    </submittedName>
</protein>
<organism evidence="1 2">
    <name type="scientific">Melipona quadrifasciata</name>
    <dbReference type="NCBI Taxonomy" id="166423"/>
    <lineage>
        <taxon>Eukaryota</taxon>
        <taxon>Metazoa</taxon>
        <taxon>Ecdysozoa</taxon>
        <taxon>Arthropoda</taxon>
        <taxon>Hexapoda</taxon>
        <taxon>Insecta</taxon>
        <taxon>Pterygota</taxon>
        <taxon>Neoptera</taxon>
        <taxon>Endopterygota</taxon>
        <taxon>Hymenoptera</taxon>
        <taxon>Apocrita</taxon>
        <taxon>Aculeata</taxon>
        <taxon>Apoidea</taxon>
        <taxon>Anthophila</taxon>
        <taxon>Apidae</taxon>
        <taxon>Melipona</taxon>
    </lineage>
</organism>
<sequence>MNLHKRPPSKSSYQQPWRSIFIDPSRTTFQQPLSEIPQFPQNLVPSTLPDLSRYFSKRSTPFHRSSIFGRRIGSANWTLVGGKQNVPSTILLVNNAIIGDLNVLTKVCSSTFKLVKNESYKYNICHFFTSPKQQRVLQNLEFSRQTYVRAWKRDAVRDFPSLPTVRKNRIVAPVIHIKLLPIPSGTSQRFRNRSWIRDQSPRLGNQAKNTLQFYKFQRIKTHSGRLAQLPTPNTRTTCEAFTESQSVGKSATQICEYFAAENLGNQTIILKISGGRGIAQNEMKSPVDGAKRHLRINTNLTFQLEYSLVFLPLEQIGLEKHPGEQRDRTGQASFVPWHLDFENKSLGHVCRSASPGTSGLEADRTEQVRMFTLLSRTEAIGSVTFARSTLGLVLTFVEMDRAKELNPAEIHDITDLMAFDDVVIWEGIDY</sequence>
<dbReference type="Proteomes" id="UP000053105">
    <property type="component" value="Unassembled WGS sequence"/>
</dbReference>
<dbReference type="EMBL" id="KQ438550">
    <property type="protein sequence ID" value="KOX67215.1"/>
    <property type="molecule type" value="Genomic_DNA"/>
</dbReference>
<proteinExistence type="predicted"/>